<evidence type="ECO:0000313" key="2">
    <source>
        <dbReference type="Proteomes" id="UP000175971"/>
    </source>
</evidence>
<dbReference type="InterPro" id="IPR027575">
    <property type="entry name" value="LD_lanti_pre"/>
</dbReference>
<sequence>MTSATLAPPPVAPAPSADLDDDFAPLDVKVVIAEHSYGHLMCSTGDGCGTTCATGASACGSFTEDPA</sequence>
<dbReference type="Proteomes" id="UP000175971">
    <property type="component" value="Unassembled WGS sequence"/>
</dbReference>
<keyword evidence="2" id="KW-1185">Reference proteome</keyword>
<name>A0A1E7LX33_9ACTN</name>
<dbReference type="RefSeq" id="WP_030881377.1">
    <property type="nucleotide sequence ID" value="NZ_LJGZ01000021.1"/>
</dbReference>
<gene>
    <name evidence="1" type="ORF">AN221_11115</name>
</gene>
<evidence type="ECO:0000313" key="1">
    <source>
        <dbReference type="EMBL" id="OEV20751.1"/>
    </source>
</evidence>
<organism evidence="1 2">
    <name type="scientific">Streptomyces nanshensis</name>
    <dbReference type="NCBI Taxonomy" id="518642"/>
    <lineage>
        <taxon>Bacteria</taxon>
        <taxon>Bacillati</taxon>
        <taxon>Actinomycetota</taxon>
        <taxon>Actinomycetes</taxon>
        <taxon>Kitasatosporales</taxon>
        <taxon>Streptomycetaceae</taxon>
        <taxon>Streptomyces</taxon>
    </lineage>
</organism>
<proteinExistence type="predicted"/>
<dbReference type="NCBIfam" id="TIGR04363">
    <property type="entry name" value="LD_lanti_pre"/>
    <property type="match status" value="1"/>
</dbReference>
<dbReference type="PATRIC" id="fig|518642.7.peg.9347"/>
<accession>A0A1E7LX33</accession>
<dbReference type="EMBL" id="LJGZ01000021">
    <property type="protein sequence ID" value="OEV20751.1"/>
    <property type="molecule type" value="Genomic_DNA"/>
</dbReference>
<protein>
    <submittedName>
        <fullName evidence="1">Lantibiotic</fullName>
    </submittedName>
</protein>
<comment type="caution">
    <text evidence="1">The sequence shown here is derived from an EMBL/GenBank/DDBJ whole genome shotgun (WGS) entry which is preliminary data.</text>
</comment>
<reference evidence="1 2" key="1">
    <citation type="journal article" date="2016" name="Front. Microbiol.">
        <title>Comparative Genomics Analysis of Streptomyces Species Reveals Their Adaptation to the Marine Environment and Their Diversity at the Genomic Level.</title>
        <authorList>
            <person name="Tian X."/>
            <person name="Zhang Z."/>
            <person name="Yang T."/>
            <person name="Chen M."/>
            <person name="Li J."/>
            <person name="Chen F."/>
            <person name="Yang J."/>
            <person name="Li W."/>
            <person name="Zhang B."/>
            <person name="Zhang Z."/>
            <person name="Wu J."/>
            <person name="Zhang C."/>
            <person name="Long L."/>
            <person name="Xiao J."/>
        </authorList>
    </citation>
    <scope>NUCLEOTIDE SEQUENCE [LARGE SCALE GENOMIC DNA]</scope>
    <source>
        <strain evidence="1 2">SCSIO M10372</strain>
    </source>
</reference>
<dbReference type="GeneID" id="95689487"/>
<dbReference type="AlphaFoldDB" id="A0A1E7LX33"/>